<evidence type="ECO:0000313" key="2">
    <source>
        <dbReference type="Proteomes" id="UP000095284"/>
    </source>
</evidence>
<feature type="compositionally biased region" description="Basic and acidic residues" evidence="1">
    <location>
        <begin position="464"/>
        <end position="476"/>
    </location>
</feature>
<evidence type="ECO:0000256" key="1">
    <source>
        <dbReference type="SAM" id="MobiDB-lite"/>
    </source>
</evidence>
<dbReference type="AlphaFoldDB" id="A0A1I7RXS4"/>
<reference evidence="3" key="1">
    <citation type="submission" date="2016-11" db="UniProtKB">
        <authorList>
            <consortium name="WormBaseParasite"/>
        </authorList>
    </citation>
    <scope>IDENTIFICATION</scope>
</reference>
<evidence type="ECO:0000313" key="3">
    <source>
        <dbReference type="WBParaSite" id="BXY_0554100.1"/>
    </source>
</evidence>
<name>A0A1I7RXS4_BURXY</name>
<organism evidence="2 3">
    <name type="scientific">Bursaphelenchus xylophilus</name>
    <name type="common">Pinewood nematode worm</name>
    <name type="synonym">Aphelenchoides xylophilus</name>
    <dbReference type="NCBI Taxonomy" id="6326"/>
    <lineage>
        <taxon>Eukaryota</taxon>
        <taxon>Metazoa</taxon>
        <taxon>Ecdysozoa</taxon>
        <taxon>Nematoda</taxon>
        <taxon>Chromadorea</taxon>
        <taxon>Rhabditida</taxon>
        <taxon>Tylenchina</taxon>
        <taxon>Tylenchomorpha</taxon>
        <taxon>Aphelenchoidea</taxon>
        <taxon>Aphelenchoididae</taxon>
        <taxon>Bursaphelenchus</taxon>
    </lineage>
</organism>
<protein>
    <submittedName>
        <fullName evidence="3">DNA helicase</fullName>
    </submittedName>
</protein>
<dbReference type="Proteomes" id="UP000095284">
    <property type="component" value="Unplaced"/>
</dbReference>
<dbReference type="InterPro" id="IPR027417">
    <property type="entry name" value="P-loop_NTPase"/>
</dbReference>
<feature type="region of interest" description="Disordered" evidence="1">
    <location>
        <begin position="109"/>
        <end position="181"/>
    </location>
</feature>
<feature type="compositionally biased region" description="Polar residues" evidence="1">
    <location>
        <begin position="163"/>
        <end position="180"/>
    </location>
</feature>
<feature type="region of interest" description="Disordered" evidence="1">
    <location>
        <begin position="1"/>
        <end position="40"/>
    </location>
</feature>
<dbReference type="SUPFAM" id="SSF52540">
    <property type="entry name" value="P-loop containing nucleoside triphosphate hydrolases"/>
    <property type="match status" value="1"/>
</dbReference>
<proteinExistence type="predicted"/>
<sequence>MKLPESNIPAKQMKLPENGNIPAKQMKLPENGNIPAKQMKLPENGNIPAKQMKLPENGNIPAKQMKLPENGNIPANLCQLYAETKQMTLLENGSIPANPCQRYVEACRGGGKRNPSQVDKSSKKAESLPLQKCHSAPTSEGKSRTKRASKGMGFASRKRKSQLSKTQDCQPSVKTSVQVEQQDHRTEQLEDVESLSQSHIYATFLEAAQARGLFHSDVLWRQALDQARGRTCKHFVFLFAQVLIEAGELIEDQLQLWNDYKIHMMMPTFHRPNMPDAEIRERQERRALELLSYYISNMGGKYESFNLPPLDGAYDPDVHGEDVDLFVGEFETTERPPEPPKPKVVLGDDQQYAFDTITKAMELGLKNKAMPHRQFFIHGAGGTGKTTLVKNRSRNHFHFLKYDSARPEAEPSRPQQRWTLYFLCETEPREGNSFAFTQVRISRESGEREREIPLLLRKFRNARKSGERETGREDRGRKRNAPF</sequence>
<accession>A0A1I7RXS4</accession>
<dbReference type="WBParaSite" id="BXY_0554100.1">
    <property type="protein sequence ID" value="BXY_0554100.1"/>
    <property type="gene ID" value="BXY_0554100"/>
</dbReference>
<feature type="region of interest" description="Disordered" evidence="1">
    <location>
        <begin position="459"/>
        <end position="483"/>
    </location>
</feature>